<dbReference type="EMBL" id="AWUE01017564">
    <property type="protein sequence ID" value="OMO86493.1"/>
    <property type="molecule type" value="Genomic_DNA"/>
</dbReference>
<keyword evidence="2" id="KW-1185">Reference proteome</keyword>
<dbReference type="Proteomes" id="UP000187203">
    <property type="component" value="Unassembled WGS sequence"/>
</dbReference>
<proteinExistence type="predicted"/>
<accession>A0A1R3IVA2</accession>
<reference evidence="2" key="1">
    <citation type="submission" date="2013-09" db="EMBL/GenBank/DDBJ databases">
        <title>Corchorus olitorius genome sequencing.</title>
        <authorList>
            <person name="Alam M."/>
            <person name="Haque M.S."/>
            <person name="Islam M.S."/>
            <person name="Emdad E.M."/>
            <person name="Islam M.M."/>
            <person name="Ahmed B."/>
            <person name="Halim A."/>
            <person name="Hossen Q.M.M."/>
            <person name="Hossain M.Z."/>
            <person name="Ahmed R."/>
            <person name="Khan M.M."/>
            <person name="Islam R."/>
            <person name="Rashid M.M."/>
            <person name="Khan S.A."/>
            <person name="Rahman M.S."/>
            <person name="Alam M."/>
            <person name="Yahiya A.S."/>
            <person name="Khan M.S."/>
            <person name="Azam M.S."/>
            <person name="Haque T."/>
            <person name="Lashkar M.Z.H."/>
            <person name="Akhand A.I."/>
            <person name="Morshed G."/>
            <person name="Roy S."/>
            <person name="Uddin K.S."/>
            <person name="Rabeya T."/>
            <person name="Hossain A.S."/>
            <person name="Chowdhury A."/>
            <person name="Snigdha A.R."/>
            <person name="Mortoza M.S."/>
            <person name="Matin S.A."/>
            <person name="Hoque S.M.E."/>
            <person name="Islam M.K."/>
            <person name="Roy D.K."/>
            <person name="Haider R."/>
            <person name="Moosa M.M."/>
            <person name="Elias S.M."/>
            <person name="Hasan A.M."/>
            <person name="Jahan S."/>
            <person name="Shafiuddin M."/>
            <person name="Mahmood N."/>
            <person name="Shommy N.S."/>
        </authorList>
    </citation>
    <scope>NUCLEOTIDE SEQUENCE [LARGE SCALE GENOMIC DNA]</scope>
    <source>
        <strain evidence="2">cv. O-4</strain>
    </source>
</reference>
<gene>
    <name evidence="1" type="ORF">COLO4_21092</name>
</gene>
<dbReference type="OrthoDB" id="364779at2759"/>
<name>A0A1R3IVA2_9ROSI</name>
<comment type="caution">
    <text evidence="1">The sequence shown here is derived from an EMBL/GenBank/DDBJ whole genome shotgun (WGS) entry which is preliminary data.</text>
</comment>
<evidence type="ECO:0000313" key="2">
    <source>
        <dbReference type="Proteomes" id="UP000187203"/>
    </source>
</evidence>
<sequence>MATMIGMALGMLLARITTENPLAIWISFFSLTMFHMYEKRDINISFKAITIVITAVSISLEKNQKLMGDNSSGRAADNLPMTDSDMKLVVNGALGM</sequence>
<protein>
    <submittedName>
        <fullName evidence="1">Uncharacterized protein</fullName>
    </submittedName>
</protein>
<evidence type="ECO:0000313" key="1">
    <source>
        <dbReference type="EMBL" id="OMO86493.1"/>
    </source>
</evidence>
<organism evidence="1 2">
    <name type="scientific">Corchorus olitorius</name>
    <dbReference type="NCBI Taxonomy" id="93759"/>
    <lineage>
        <taxon>Eukaryota</taxon>
        <taxon>Viridiplantae</taxon>
        <taxon>Streptophyta</taxon>
        <taxon>Embryophyta</taxon>
        <taxon>Tracheophyta</taxon>
        <taxon>Spermatophyta</taxon>
        <taxon>Magnoliopsida</taxon>
        <taxon>eudicotyledons</taxon>
        <taxon>Gunneridae</taxon>
        <taxon>Pentapetalae</taxon>
        <taxon>rosids</taxon>
        <taxon>malvids</taxon>
        <taxon>Malvales</taxon>
        <taxon>Malvaceae</taxon>
        <taxon>Grewioideae</taxon>
        <taxon>Apeibeae</taxon>
        <taxon>Corchorus</taxon>
    </lineage>
</organism>
<dbReference type="STRING" id="93759.A0A1R3IVA2"/>
<dbReference type="AlphaFoldDB" id="A0A1R3IVA2"/>